<dbReference type="OrthoDB" id="9770889at2"/>
<evidence type="ECO:0000313" key="3">
    <source>
        <dbReference type="Proteomes" id="UP000190541"/>
    </source>
</evidence>
<feature type="signal peptide" evidence="1">
    <location>
        <begin position="1"/>
        <end position="21"/>
    </location>
</feature>
<dbReference type="AlphaFoldDB" id="A0A1T5FBS7"/>
<keyword evidence="1" id="KW-0732">Signal</keyword>
<dbReference type="STRING" id="623280.SAMN05660226_03908"/>
<organism evidence="2 3">
    <name type="scientific">Parapedobacter luteus</name>
    <dbReference type="NCBI Taxonomy" id="623280"/>
    <lineage>
        <taxon>Bacteria</taxon>
        <taxon>Pseudomonadati</taxon>
        <taxon>Bacteroidota</taxon>
        <taxon>Sphingobacteriia</taxon>
        <taxon>Sphingobacteriales</taxon>
        <taxon>Sphingobacteriaceae</taxon>
        <taxon>Parapedobacter</taxon>
    </lineage>
</organism>
<sequence length="256" mass="27851">MSVFKAIILVILSFAVQLSFSQTTKMIVRAKAKDAKFIGTGIGGAYVIVRNNTTGEILAQGYTTGTSGDTEVIMNTPIARKTRLADDNTAKFEAQLDIREPVFVDVEVIAPFNRKAASVKATTQLWVIPGKDILGDGIILDIPGYILDIKYPSTHEVIAAESLTHGSLRARVYLVMMCGCVINKGGIWDAEDIEVWGVLRRDGQILSEFPLEITDDDNVFEGALPLEDKGSFELLVYAFDGKTGNSGVDKVSFVIN</sequence>
<dbReference type="Proteomes" id="UP000190541">
    <property type="component" value="Unassembled WGS sequence"/>
</dbReference>
<evidence type="ECO:0000313" key="2">
    <source>
        <dbReference type="EMBL" id="SKB93610.1"/>
    </source>
</evidence>
<protein>
    <submittedName>
        <fullName evidence="2">Uncharacterized protein</fullName>
    </submittedName>
</protein>
<proteinExistence type="predicted"/>
<name>A0A1T5FBS7_9SPHI</name>
<dbReference type="RefSeq" id="WP_079718521.1">
    <property type="nucleotide sequence ID" value="NZ_FUYS01000014.1"/>
</dbReference>
<evidence type="ECO:0000256" key="1">
    <source>
        <dbReference type="SAM" id="SignalP"/>
    </source>
</evidence>
<accession>A0A1T5FBS7</accession>
<reference evidence="2 3" key="1">
    <citation type="submission" date="2017-02" db="EMBL/GenBank/DDBJ databases">
        <authorList>
            <person name="Peterson S.W."/>
        </authorList>
    </citation>
    <scope>NUCLEOTIDE SEQUENCE [LARGE SCALE GENOMIC DNA]</scope>
    <source>
        <strain evidence="2 3">DSM 22899</strain>
    </source>
</reference>
<keyword evidence="3" id="KW-1185">Reference proteome</keyword>
<feature type="chain" id="PRO_5010575788" evidence="1">
    <location>
        <begin position="22"/>
        <end position="256"/>
    </location>
</feature>
<gene>
    <name evidence="2" type="ORF">SAMN05660226_03908</name>
</gene>
<dbReference type="EMBL" id="FUYS01000014">
    <property type="protein sequence ID" value="SKB93610.1"/>
    <property type="molecule type" value="Genomic_DNA"/>
</dbReference>